<gene>
    <name evidence="2" type="primary">glgE</name>
    <name evidence="2" type="ORF">PAECIP111892_01935</name>
</gene>
<protein>
    <submittedName>
        <fullName evidence="2">Alpha-1,4-glucan:maltose-1-phosphate maltosyltransferase</fullName>
        <ecNumber evidence="2">2.4.99.16</ecNumber>
    </submittedName>
</protein>
<comment type="caution">
    <text evidence="2">The sequence shown here is derived from an EMBL/GenBank/DDBJ whole genome shotgun (WGS) entry which is preliminary data.</text>
</comment>
<keyword evidence="2" id="KW-0808">Transferase</keyword>
<dbReference type="Gene3D" id="2.60.40.1180">
    <property type="entry name" value="Golgi alpha-mannosidase II"/>
    <property type="match status" value="1"/>
</dbReference>
<name>A0ABN8G2X2_9BACL</name>
<dbReference type="Pfam" id="PF00128">
    <property type="entry name" value="Alpha-amylase"/>
    <property type="match status" value="1"/>
</dbReference>
<dbReference type="Proteomes" id="UP000838324">
    <property type="component" value="Unassembled WGS sequence"/>
</dbReference>
<dbReference type="SUPFAM" id="SSF51445">
    <property type="entry name" value="(Trans)glycosidases"/>
    <property type="match status" value="1"/>
</dbReference>
<dbReference type="CDD" id="cd11313">
    <property type="entry name" value="AmyAc_arch_bac_AmyA"/>
    <property type="match status" value="1"/>
</dbReference>
<proteinExistence type="predicted"/>
<dbReference type="EC" id="2.4.99.16" evidence="2"/>
<dbReference type="PANTHER" id="PTHR47786">
    <property type="entry name" value="ALPHA-1,4-GLUCAN:MALTOSE-1-PHOSPHATE MALTOSYLTRANSFERASE"/>
    <property type="match status" value="1"/>
</dbReference>
<reference evidence="2" key="1">
    <citation type="submission" date="2022-01" db="EMBL/GenBank/DDBJ databases">
        <authorList>
            <person name="Criscuolo A."/>
        </authorList>
    </citation>
    <scope>NUCLEOTIDE SEQUENCE</scope>
    <source>
        <strain evidence="2">CIP111892</strain>
    </source>
</reference>
<dbReference type="Pfam" id="PF18612">
    <property type="entry name" value="Bac_A_amyl_C"/>
    <property type="match status" value="1"/>
</dbReference>
<evidence type="ECO:0000313" key="2">
    <source>
        <dbReference type="EMBL" id="CAH1194987.1"/>
    </source>
</evidence>
<dbReference type="GO" id="GO:0016757">
    <property type="term" value="F:glycosyltransferase activity"/>
    <property type="evidence" value="ECO:0007669"/>
    <property type="project" value="UniProtKB-KW"/>
</dbReference>
<feature type="domain" description="Glycosyl hydrolase family 13 catalytic" evidence="1">
    <location>
        <begin position="11"/>
        <end position="346"/>
    </location>
</feature>
<dbReference type="InterPro" id="IPR041331">
    <property type="entry name" value="Bac_A_amyl_C"/>
</dbReference>
<dbReference type="InterPro" id="IPR017853">
    <property type="entry name" value="GH"/>
</dbReference>
<keyword evidence="2" id="KW-0328">Glycosyltransferase</keyword>
<dbReference type="InterPro" id="IPR006047">
    <property type="entry name" value="GH13_cat_dom"/>
</dbReference>
<dbReference type="RefSeq" id="WP_236332232.1">
    <property type="nucleotide sequence ID" value="NZ_CAKMMG010000001.1"/>
</dbReference>
<accession>A0ABN8G2X2</accession>
<dbReference type="Gene3D" id="3.20.20.80">
    <property type="entry name" value="Glycosidases"/>
    <property type="match status" value="1"/>
</dbReference>
<dbReference type="SMART" id="SM00642">
    <property type="entry name" value="Aamy"/>
    <property type="match status" value="1"/>
</dbReference>
<evidence type="ECO:0000259" key="1">
    <source>
        <dbReference type="SMART" id="SM00642"/>
    </source>
</evidence>
<evidence type="ECO:0000313" key="3">
    <source>
        <dbReference type="Proteomes" id="UP000838324"/>
    </source>
</evidence>
<dbReference type="EMBL" id="CAKMMG010000001">
    <property type="protein sequence ID" value="CAH1194987.1"/>
    <property type="molecule type" value="Genomic_DNA"/>
</dbReference>
<sequence length="437" mass="49277">MAKVTAKSLRSSVVYSVYVRNHSEEGTFRAVERDLGRIRRLGVDIIWLLPVHPIGRMARKGGLGSPYANQDYREINPELGTLEDFTRLVSAIHDHGMKCIMDVVYNHTSPDSVLVTQHPEFFYKTPEGQFGNRAGDWADIVDLDYTSAELWEYQIETLRMWAGFVDGFRCDVAPLLPLAFWERAHEEVAAVNPDCLWLAESIEPGFIMHLRSLGLIGLSDAEILQAFDACYDYDIYPYYSGYLAGENTLGSYVEKINAQEYLYPDNYVKLRFLENHDRARAKAVIPGEQDLINWTAFLYFQKGMTLIYGGQETANEVCPDLFDKDTVSWNTGSDLSWLFAALYPIKQKKIMAQGICKLRALEEEHIITGTYTWGGQKLVGVFSLRGKSAEVDTELPDGVYRNLIDGSEVTVAGGRLFCAARPLILESGQLMIQEGIS</sequence>
<organism evidence="2 3">
    <name type="scientific">Paenibacillus auburnensis</name>
    <dbReference type="NCBI Taxonomy" id="2905649"/>
    <lineage>
        <taxon>Bacteria</taxon>
        <taxon>Bacillati</taxon>
        <taxon>Bacillota</taxon>
        <taxon>Bacilli</taxon>
        <taxon>Bacillales</taxon>
        <taxon>Paenibacillaceae</taxon>
        <taxon>Paenibacillus</taxon>
    </lineage>
</organism>
<keyword evidence="3" id="KW-1185">Reference proteome</keyword>
<dbReference type="InterPro" id="IPR013780">
    <property type="entry name" value="Glyco_hydro_b"/>
</dbReference>
<dbReference type="PANTHER" id="PTHR47786:SF2">
    <property type="entry name" value="GLYCOSYL HYDROLASE FAMILY 13 CATALYTIC DOMAIN-CONTAINING PROTEIN"/>
    <property type="match status" value="1"/>
</dbReference>